<protein>
    <submittedName>
        <fullName evidence="2">Uncharacterized protein</fullName>
    </submittedName>
</protein>
<evidence type="ECO:0000313" key="2">
    <source>
        <dbReference type="EMBL" id="QOI90545.1"/>
    </source>
</evidence>
<evidence type="ECO:0000256" key="1">
    <source>
        <dbReference type="SAM" id="MobiDB-lite"/>
    </source>
</evidence>
<sequence>MKSIEKLVVLLKQLPCLKPNKPNKDIENMRERLKFVELNVKDVYSQKAVDEKVSNLQIVSDIRMKHIEDSINKLVAKQSSIYEKIDSNVEKIHNNTYTLSEIKSRKNKSRKYKNKGSSSSSSSNSSSEINYYG</sequence>
<proteinExistence type="predicted"/>
<accession>A0A7M3UP76</accession>
<feature type="compositionally biased region" description="Basic residues" evidence="1">
    <location>
        <begin position="105"/>
        <end position="114"/>
    </location>
</feature>
<organismHost>
    <name type="scientific">Pyramimonas plurioculata</name>
    <dbReference type="NCBI Taxonomy" id="36893"/>
</organismHost>
<organism evidence="2">
    <name type="scientific">Pyramimonas orientalis virus</name>
    <name type="common">PoV01</name>
    <dbReference type="NCBI Taxonomy" id="455367"/>
    <lineage>
        <taxon>Viruses</taxon>
        <taxon>Varidnaviria</taxon>
        <taxon>Bamfordvirae</taxon>
        <taxon>Nucleocytoviricota</taxon>
        <taxon>Megaviricetes</taxon>
        <taxon>Imitervirales</taxon>
        <taxon>Allomimiviridae</taxon>
        <taxon>Heliosvirus</taxon>
        <taxon>Heliosvirus raunefjordenense</taxon>
    </lineage>
</organism>
<feature type="compositionally biased region" description="Low complexity" evidence="1">
    <location>
        <begin position="115"/>
        <end position="127"/>
    </location>
</feature>
<name>A0A7M3UP76_POV01</name>
<gene>
    <name evidence="2" type="ORF">HWQ62_00414</name>
</gene>
<dbReference type="EMBL" id="MT663540">
    <property type="protein sequence ID" value="QOI90545.1"/>
    <property type="molecule type" value="Genomic_DNA"/>
</dbReference>
<reference evidence="2" key="1">
    <citation type="submission" date="2020-06" db="EMBL/GenBank/DDBJ databases">
        <title>Lateral gene transfer of anion-conducting channel rhodopsins between green algae and giant viruses.</title>
        <authorList>
            <person name="Rozenberg A."/>
            <person name="Oppermann J."/>
            <person name="Wietek J."/>
            <person name="Fernandez Lahore R.G."/>
            <person name="Sandaa R.-A."/>
            <person name="Bratbak G."/>
            <person name="Hegemann P."/>
            <person name="Beja O."/>
        </authorList>
    </citation>
    <scope>NUCLEOTIDE SEQUENCE</scope>
    <source>
        <strain evidence="2">01B</strain>
    </source>
</reference>
<feature type="region of interest" description="Disordered" evidence="1">
    <location>
        <begin position="101"/>
        <end position="133"/>
    </location>
</feature>